<keyword evidence="3" id="KW-0808">Transferase</keyword>
<sequence length="380" mass="40606">MKSMVSRHGSVRVAHVLSSLHLGGQERVALDLASYQKSAGWEVTALSLAPLPEGLLAKDFRAAGVAVETFEKRAGVDVALAVRVGLWMRGRFDLVHTHNPAALLYGAPAAALARIACVHTKHGANPRGGRRLMANRLAGRLVDAFVAVSPETAEVARKRNEVAESKLRVIANGIDLERFRPDPAARDATRAALGIDRSAWVVGTVGRLAVEKNQSLLLRAIAPLLEPDGHILLIGDGPLAESLSALAIELRVERRVHLLGARPDVPALLNALDVFALSSLTEGLPLVIPEAMATGLPVVSTAVGGIATVVEEGRTGFLVPTGDEALLRAKLAALQRDRELGRACGARGRSAAIARYTADRMRRDYQELYERILLQRAVGK</sequence>
<evidence type="ECO:0000259" key="2">
    <source>
        <dbReference type="Pfam" id="PF13439"/>
    </source>
</evidence>
<dbReference type="PANTHER" id="PTHR45947:SF3">
    <property type="entry name" value="SULFOQUINOVOSYL TRANSFERASE SQD2"/>
    <property type="match status" value="1"/>
</dbReference>
<dbReference type="InterPro" id="IPR028098">
    <property type="entry name" value="Glyco_trans_4-like_N"/>
</dbReference>
<reference evidence="3 4" key="1">
    <citation type="submission" date="2015-08" db="EMBL/GenBank/DDBJ databases">
        <authorList>
            <person name="Babu N.S."/>
            <person name="Beckwith C.J."/>
            <person name="Beseler K.G."/>
            <person name="Brison A."/>
            <person name="Carone J.V."/>
            <person name="Caskin T.P."/>
            <person name="Diamond M."/>
            <person name="Durham M.E."/>
            <person name="Foxe J.M."/>
            <person name="Go M."/>
            <person name="Henderson B.A."/>
            <person name="Jones I.B."/>
            <person name="McGettigan J.A."/>
            <person name="Micheletti S.J."/>
            <person name="Nasrallah M.E."/>
            <person name="Ortiz D."/>
            <person name="Piller C.R."/>
            <person name="Privatt S.R."/>
            <person name="Schneider S.L."/>
            <person name="Sharp S."/>
            <person name="Smith T.C."/>
            <person name="Stanton J.D."/>
            <person name="Ullery H.E."/>
            <person name="Wilson R.J."/>
            <person name="Serrano M.G."/>
            <person name="Buck G."/>
            <person name="Lee V."/>
            <person name="Wang Y."/>
            <person name="Carvalho R."/>
            <person name="Voegtly L."/>
            <person name="Shi R."/>
            <person name="Duckworth R."/>
            <person name="Johnson A."/>
            <person name="Loviza R."/>
            <person name="Walstead R."/>
            <person name="Shah Z."/>
            <person name="Kiflezghi M."/>
            <person name="Wade K."/>
            <person name="Ball S.L."/>
            <person name="Bradley K.W."/>
            <person name="Asai D.J."/>
            <person name="Bowman C.A."/>
            <person name="Russell D.A."/>
            <person name="Pope W.H."/>
            <person name="Jacobs-Sera D."/>
            <person name="Hendrix R.W."/>
            <person name="Hatfull G.F."/>
        </authorList>
    </citation>
    <scope>NUCLEOTIDE SEQUENCE [LARGE SCALE GENOMIC DNA]</scope>
    <source>
        <strain evidence="3 4">DSM 27648</strain>
    </source>
</reference>
<evidence type="ECO:0000313" key="4">
    <source>
        <dbReference type="Proteomes" id="UP000064967"/>
    </source>
</evidence>
<dbReference type="InterPro" id="IPR001296">
    <property type="entry name" value="Glyco_trans_1"/>
</dbReference>
<dbReference type="AlphaFoldDB" id="A0A0K1PY18"/>
<dbReference type="Pfam" id="PF00534">
    <property type="entry name" value="Glycos_transf_1"/>
    <property type="match status" value="1"/>
</dbReference>
<dbReference type="Gene3D" id="3.40.50.2000">
    <property type="entry name" value="Glycogen Phosphorylase B"/>
    <property type="match status" value="2"/>
</dbReference>
<feature type="domain" description="Glycosyl transferase family 1" evidence="1">
    <location>
        <begin position="186"/>
        <end position="349"/>
    </location>
</feature>
<dbReference type="PANTHER" id="PTHR45947">
    <property type="entry name" value="SULFOQUINOVOSYL TRANSFERASE SQD2"/>
    <property type="match status" value="1"/>
</dbReference>
<organism evidence="3 4">
    <name type="scientific">Labilithrix luteola</name>
    <dbReference type="NCBI Taxonomy" id="1391654"/>
    <lineage>
        <taxon>Bacteria</taxon>
        <taxon>Pseudomonadati</taxon>
        <taxon>Myxococcota</taxon>
        <taxon>Polyangia</taxon>
        <taxon>Polyangiales</taxon>
        <taxon>Labilitrichaceae</taxon>
        <taxon>Labilithrix</taxon>
    </lineage>
</organism>
<evidence type="ECO:0000259" key="1">
    <source>
        <dbReference type="Pfam" id="PF00534"/>
    </source>
</evidence>
<dbReference type="Pfam" id="PF13439">
    <property type="entry name" value="Glyco_transf_4"/>
    <property type="match status" value="1"/>
</dbReference>
<keyword evidence="4" id="KW-1185">Reference proteome</keyword>
<dbReference type="EMBL" id="CP012333">
    <property type="protein sequence ID" value="AKU98425.1"/>
    <property type="molecule type" value="Genomic_DNA"/>
</dbReference>
<dbReference type="SUPFAM" id="SSF53756">
    <property type="entry name" value="UDP-Glycosyltransferase/glycogen phosphorylase"/>
    <property type="match status" value="1"/>
</dbReference>
<dbReference type="STRING" id="1391654.AKJ09_05089"/>
<proteinExistence type="predicted"/>
<evidence type="ECO:0000313" key="3">
    <source>
        <dbReference type="EMBL" id="AKU98425.1"/>
    </source>
</evidence>
<accession>A0A0K1PY18</accession>
<dbReference type="KEGG" id="llu:AKJ09_05089"/>
<dbReference type="Proteomes" id="UP000064967">
    <property type="component" value="Chromosome"/>
</dbReference>
<dbReference type="GO" id="GO:0016758">
    <property type="term" value="F:hexosyltransferase activity"/>
    <property type="evidence" value="ECO:0007669"/>
    <property type="project" value="TreeGrafter"/>
</dbReference>
<gene>
    <name evidence="3" type="ORF">AKJ09_05089</name>
</gene>
<protein>
    <submittedName>
        <fullName evidence="3">Glycosyltransferase</fullName>
    </submittedName>
</protein>
<dbReference type="InterPro" id="IPR050194">
    <property type="entry name" value="Glycosyltransferase_grp1"/>
</dbReference>
<feature type="domain" description="Glycosyltransferase subfamily 4-like N-terminal" evidence="2">
    <location>
        <begin position="23"/>
        <end position="178"/>
    </location>
</feature>
<name>A0A0K1PY18_9BACT</name>